<dbReference type="Proteomes" id="UP000008457">
    <property type="component" value="Chromosome"/>
</dbReference>
<keyword evidence="2" id="KW-1003">Cell membrane</keyword>
<dbReference type="EMBL" id="CP002360">
    <property type="protein sequence ID" value="AEE96466.1"/>
    <property type="molecule type" value="Genomic_DNA"/>
</dbReference>
<evidence type="ECO:0000256" key="2">
    <source>
        <dbReference type="ARBA" id="ARBA00022475"/>
    </source>
</evidence>
<dbReference type="Pfam" id="PF12698">
    <property type="entry name" value="ABC2_membrane_3"/>
    <property type="match status" value="1"/>
</dbReference>
<protein>
    <submittedName>
        <fullName evidence="8">ABC-2 type transporter</fullName>
    </submittedName>
</protein>
<feature type="transmembrane region" description="Helical" evidence="6">
    <location>
        <begin position="262"/>
        <end position="280"/>
    </location>
</feature>
<dbReference type="AlphaFoldDB" id="F3ZWM3"/>
<evidence type="ECO:0000313" key="8">
    <source>
        <dbReference type="EMBL" id="AEE96466.1"/>
    </source>
</evidence>
<keyword evidence="3 6" id="KW-0812">Transmembrane</keyword>
<organism evidence="8 9">
    <name type="scientific">Mahella australiensis (strain DSM 15567 / CIP 107919 / 50-1 BON)</name>
    <dbReference type="NCBI Taxonomy" id="697281"/>
    <lineage>
        <taxon>Bacteria</taxon>
        <taxon>Bacillati</taxon>
        <taxon>Bacillota</taxon>
        <taxon>Clostridia</taxon>
        <taxon>Thermoanaerobacterales</taxon>
        <taxon>Thermoanaerobacterales Family IV. Incertae Sedis</taxon>
        <taxon>Mahella</taxon>
    </lineage>
</organism>
<dbReference type="InterPro" id="IPR013525">
    <property type="entry name" value="ABC2_TM"/>
</dbReference>
<sequence length="403" mass="42170">MTDVKILHMLAKDLRVYTRDRMALLINLVMPIVLIGILGAALGPMFSGASPGVNQFAVAVTDKDGGTLARQLVDDILSGEMGDMVKVNEIPEDQAVESVADDSAVAAVIIPAGFTQAIEQGRSTELRVVAGPQSSVSAGVVYQVMQSYSMGVSSVKAGTEAVLQVLSAAGVPFQAQAVMGTSMQGLSSVQDDAVNAVSFSQQTVDDDDITAMQYYAAAMLAMFSMFMAMTGVSSILEERENRTLYRLYGTGAAKWQIMSSKLISTWLSAFIDALILMLFTRYAFGVDWGDGIAAVLVAMATVFAATGFAMIIAAVARTSKAAGGLSSVLIQAMSALGGSMFPLYAFSGVMKTISKGTINYWSLQGFLSLMGGQTISAVAMPLIILTVVGGAGLCIGVAALRMD</sequence>
<dbReference type="Gene3D" id="3.40.1710.10">
    <property type="entry name" value="abc type-2 transporter like domain"/>
    <property type="match status" value="1"/>
</dbReference>
<dbReference type="KEGG" id="mas:Mahau_1272"/>
<evidence type="ECO:0000256" key="3">
    <source>
        <dbReference type="ARBA" id="ARBA00022692"/>
    </source>
</evidence>
<dbReference type="InterPro" id="IPR051449">
    <property type="entry name" value="ABC-2_transporter_component"/>
</dbReference>
<name>F3ZWM3_MAHA5</name>
<evidence type="ECO:0000256" key="4">
    <source>
        <dbReference type="ARBA" id="ARBA00022989"/>
    </source>
</evidence>
<evidence type="ECO:0000256" key="5">
    <source>
        <dbReference type="ARBA" id="ARBA00023136"/>
    </source>
</evidence>
<dbReference type="PANTHER" id="PTHR30294:SF48">
    <property type="entry name" value="LINEARMYCIN RESISTANCE PERMEASE PROTEIN LNRM"/>
    <property type="match status" value="1"/>
</dbReference>
<reference evidence="8 9" key="2">
    <citation type="journal article" date="2011" name="Stand. Genomic Sci.">
        <title>Complete genome sequence of Mahella australiensis type strain (50-1 BON).</title>
        <authorList>
            <person name="Sikorski J."/>
            <person name="Teshima H."/>
            <person name="Nolan M."/>
            <person name="Lucas S."/>
            <person name="Hammon N."/>
            <person name="Deshpande S."/>
            <person name="Cheng J.F."/>
            <person name="Pitluck S."/>
            <person name="Liolios K."/>
            <person name="Pagani I."/>
            <person name="Ivanova N."/>
            <person name="Huntemann M."/>
            <person name="Mavromatis K."/>
            <person name="Ovchinikova G."/>
            <person name="Pati A."/>
            <person name="Tapia R."/>
            <person name="Han C."/>
            <person name="Goodwin L."/>
            <person name="Chen A."/>
            <person name="Palaniappan K."/>
            <person name="Land M."/>
            <person name="Hauser L."/>
            <person name="Ngatchou-Djao O.D."/>
            <person name="Rohde M."/>
            <person name="Pukall R."/>
            <person name="Spring S."/>
            <person name="Abt B."/>
            <person name="Goker M."/>
            <person name="Detter J.C."/>
            <person name="Woyke T."/>
            <person name="Bristow J."/>
            <person name="Markowitz V."/>
            <person name="Hugenholtz P."/>
            <person name="Eisen J.A."/>
            <person name="Kyrpides N.C."/>
            <person name="Klenk H.P."/>
            <person name="Lapidus A."/>
        </authorList>
    </citation>
    <scope>NUCLEOTIDE SEQUENCE [LARGE SCALE GENOMIC DNA]</scope>
    <source>
        <strain evidence="9">DSM 15567 / CIP 107919 / 50-1 BON</strain>
    </source>
</reference>
<evidence type="ECO:0000313" key="9">
    <source>
        <dbReference type="Proteomes" id="UP000008457"/>
    </source>
</evidence>
<dbReference type="GO" id="GO:0140359">
    <property type="term" value="F:ABC-type transporter activity"/>
    <property type="evidence" value="ECO:0007669"/>
    <property type="project" value="InterPro"/>
</dbReference>
<dbReference type="eggNOG" id="COG0842">
    <property type="taxonomic scope" value="Bacteria"/>
</dbReference>
<feature type="transmembrane region" description="Helical" evidence="6">
    <location>
        <begin position="292"/>
        <end position="316"/>
    </location>
</feature>
<feature type="transmembrane region" description="Helical" evidence="6">
    <location>
        <begin position="21"/>
        <end position="42"/>
    </location>
</feature>
<reference evidence="9" key="1">
    <citation type="submission" date="2010-11" db="EMBL/GenBank/DDBJ databases">
        <title>The complete genome of Mahella australiensis DSM 15567.</title>
        <authorList>
            <consortium name="US DOE Joint Genome Institute (JGI-PGF)"/>
            <person name="Lucas S."/>
            <person name="Copeland A."/>
            <person name="Lapidus A."/>
            <person name="Bruce D."/>
            <person name="Goodwin L."/>
            <person name="Pitluck S."/>
            <person name="Kyrpides N."/>
            <person name="Mavromatis K."/>
            <person name="Pagani I."/>
            <person name="Ivanova N."/>
            <person name="Teshima H."/>
            <person name="Brettin T."/>
            <person name="Detter J.C."/>
            <person name="Han C."/>
            <person name="Tapia R."/>
            <person name="Land M."/>
            <person name="Hauser L."/>
            <person name="Markowitz V."/>
            <person name="Cheng J.-F."/>
            <person name="Hugenholtz P."/>
            <person name="Woyke T."/>
            <person name="Wu D."/>
            <person name="Spring S."/>
            <person name="Pukall R."/>
            <person name="Steenblock K."/>
            <person name="Schneider S."/>
            <person name="Klenk H.-P."/>
            <person name="Eisen J.A."/>
        </authorList>
    </citation>
    <scope>NUCLEOTIDE SEQUENCE [LARGE SCALE GENOMIC DNA]</scope>
    <source>
        <strain evidence="9">DSM 15567 / CIP 107919 / 50-1 BON</strain>
    </source>
</reference>
<feature type="domain" description="ABC-2 type transporter transmembrane" evidence="7">
    <location>
        <begin position="26"/>
        <end position="396"/>
    </location>
</feature>
<keyword evidence="4 6" id="KW-1133">Transmembrane helix</keyword>
<keyword evidence="5 6" id="KW-0472">Membrane</keyword>
<feature type="transmembrane region" description="Helical" evidence="6">
    <location>
        <begin position="328"/>
        <end position="346"/>
    </location>
</feature>
<accession>F3ZWM3</accession>
<proteinExistence type="predicted"/>
<feature type="transmembrane region" description="Helical" evidence="6">
    <location>
        <begin position="375"/>
        <end position="400"/>
    </location>
</feature>
<comment type="subcellular location">
    <subcellularLocation>
        <location evidence="1">Cell membrane</location>
        <topology evidence="1">Multi-pass membrane protein</topology>
    </subcellularLocation>
</comment>
<keyword evidence="9" id="KW-1185">Reference proteome</keyword>
<evidence type="ECO:0000256" key="6">
    <source>
        <dbReference type="SAM" id="Phobius"/>
    </source>
</evidence>
<dbReference type="HOGENOM" id="CLU_039483_0_3_9"/>
<dbReference type="GO" id="GO:0005886">
    <property type="term" value="C:plasma membrane"/>
    <property type="evidence" value="ECO:0007669"/>
    <property type="project" value="UniProtKB-SubCell"/>
</dbReference>
<dbReference type="OrthoDB" id="1864035at2"/>
<dbReference type="PANTHER" id="PTHR30294">
    <property type="entry name" value="MEMBRANE COMPONENT OF ABC TRANSPORTER YHHJ-RELATED"/>
    <property type="match status" value="1"/>
</dbReference>
<gene>
    <name evidence="8" type="ordered locus">Mahau_1272</name>
</gene>
<feature type="transmembrane region" description="Helical" evidence="6">
    <location>
        <begin position="214"/>
        <end position="236"/>
    </location>
</feature>
<evidence type="ECO:0000259" key="7">
    <source>
        <dbReference type="Pfam" id="PF12698"/>
    </source>
</evidence>
<evidence type="ECO:0000256" key="1">
    <source>
        <dbReference type="ARBA" id="ARBA00004651"/>
    </source>
</evidence>
<dbReference type="RefSeq" id="WP_013780896.1">
    <property type="nucleotide sequence ID" value="NC_015520.1"/>
</dbReference>
<dbReference type="STRING" id="697281.Mahau_1272"/>